<dbReference type="KEGG" id="mez:Mtc_0847"/>
<evidence type="ECO:0000313" key="1">
    <source>
        <dbReference type="EMBL" id="AFC99608.1"/>
    </source>
</evidence>
<dbReference type="HOGENOM" id="CLU_1567143_0_0_2"/>
<keyword evidence="2" id="KW-1185">Reference proteome</keyword>
<sequence length="170" mass="18757">MHTMESDTMKPNKILVLALAGLMLAVTTSSTAFAYIAEYSGTDYSHITGPSSVANTGTITEQIPVAGSVQLRWKNDLKNDMSSGNAYFGIQYSSGYAGGLNWESSGDLYLPPNGYHVEVTVTTPTVDTTYMPPLPTTDTLNINHKYRAASSPYWYGTDFWQTQKYEYLHL</sequence>
<organism evidence="1 2">
    <name type="scientific">Methanocella conradii (strain DSM 24694 / JCM 17849 / CGMCC 1.5162 / HZ254)</name>
    <dbReference type="NCBI Taxonomy" id="1041930"/>
    <lineage>
        <taxon>Archaea</taxon>
        <taxon>Methanobacteriati</taxon>
        <taxon>Methanobacteriota</taxon>
        <taxon>Stenosarchaea group</taxon>
        <taxon>Methanomicrobia</taxon>
        <taxon>Methanocellales</taxon>
        <taxon>Methanocellaceae</taxon>
        <taxon>Methanocella</taxon>
    </lineage>
</organism>
<name>H8IAD4_METCZ</name>
<reference evidence="1 2" key="1">
    <citation type="journal article" date="2012" name="J. Bacteriol.">
        <title>Complete genome sequence of a thermophilic methanogen, Methanocella conradii HZ254, isolated from Chinese rice field soil.</title>
        <authorList>
            <person name="Lu Z."/>
            <person name="Lu Y."/>
        </authorList>
    </citation>
    <scope>NUCLEOTIDE SEQUENCE [LARGE SCALE GENOMIC DNA]</scope>
    <source>
        <strain evidence="2">DSM 24694 / JCM 17849 / CGMCC 1.5162 / HZ254</strain>
    </source>
</reference>
<dbReference type="AlphaFoldDB" id="H8IAD4"/>
<dbReference type="EMBL" id="CP003243">
    <property type="protein sequence ID" value="AFC99608.1"/>
    <property type="molecule type" value="Genomic_DNA"/>
</dbReference>
<protein>
    <submittedName>
        <fullName evidence="1">Uncharacterized protein</fullName>
    </submittedName>
</protein>
<dbReference type="STRING" id="1041930.Mtc_0847"/>
<accession>H8IAD4</accession>
<proteinExistence type="predicted"/>
<dbReference type="eggNOG" id="arCOG12579">
    <property type="taxonomic scope" value="Archaea"/>
</dbReference>
<evidence type="ECO:0000313" key="2">
    <source>
        <dbReference type="Proteomes" id="UP000005233"/>
    </source>
</evidence>
<dbReference type="Proteomes" id="UP000005233">
    <property type="component" value="Chromosome"/>
</dbReference>
<gene>
    <name evidence="1" type="ordered locus">Mtc_0847</name>
</gene>